<accession>A0ABX8GXY2</accession>
<dbReference type="EMBL" id="CP076128">
    <property type="protein sequence ID" value="QWG08445.1"/>
    <property type="molecule type" value="Genomic_DNA"/>
</dbReference>
<name>A0ABX8GXY2_9BACT</name>
<evidence type="ECO:0000313" key="1">
    <source>
        <dbReference type="EMBL" id="QWG08445.1"/>
    </source>
</evidence>
<organism evidence="1 2">
    <name type="scientific">Flammeovirga kamogawensis</name>
    <dbReference type="NCBI Taxonomy" id="373891"/>
    <lineage>
        <taxon>Bacteria</taxon>
        <taxon>Pseudomonadati</taxon>
        <taxon>Bacteroidota</taxon>
        <taxon>Cytophagia</taxon>
        <taxon>Cytophagales</taxon>
        <taxon>Flammeovirgaceae</taxon>
        <taxon>Flammeovirga</taxon>
    </lineage>
</organism>
<keyword evidence="2" id="KW-1185">Reference proteome</keyword>
<dbReference type="Proteomes" id="UP000682802">
    <property type="component" value="Chromosome 1"/>
</dbReference>
<dbReference type="RefSeq" id="WP_144072364.1">
    <property type="nucleotide sequence ID" value="NZ_CP076128.1"/>
</dbReference>
<gene>
    <name evidence="1" type="ORF">KM029_05780</name>
</gene>
<evidence type="ECO:0000313" key="2">
    <source>
        <dbReference type="Proteomes" id="UP000682802"/>
    </source>
</evidence>
<protein>
    <submittedName>
        <fullName evidence="1">Baseplate J/gp47 family protein</fullName>
    </submittedName>
</protein>
<proteinExistence type="predicted"/>
<reference evidence="1 2" key="1">
    <citation type="submission" date="2021-05" db="EMBL/GenBank/DDBJ databases">
        <title>Comparative genomic studies on the polysaccharide-degrading batcterial strains of the Flammeovirga genus.</title>
        <authorList>
            <person name="Zewei F."/>
            <person name="Zheng Z."/>
            <person name="Yu L."/>
            <person name="Ruyue G."/>
            <person name="Yanhong M."/>
            <person name="Yuanyuan C."/>
            <person name="Jingyan G."/>
            <person name="Wenjun H."/>
        </authorList>
    </citation>
    <scope>NUCLEOTIDE SEQUENCE [LARGE SCALE GENOMIC DNA]</scope>
    <source>
        <strain evidence="1 2">YS10</strain>
    </source>
</reference>
<sequence length="1182" mass="136863">MIYNGTSQESRELTNLVNRDLQLNDIDLRDTLVQVFNTLKEGDAQGYRYWYNILFSEISILADLKYFDIEEYQKININAYHNFTQFRRKEKREKYLKKNIDTFTVLLSYFSKWLTGFITKGFFESELYLTICRLLNTPSVLSDLSFIYYQKNSERQFIKHKTPEFIVNIFILLDYKYENNERNFQEDEEIDFLAEACHRLNTVFIDLFFMIKGKSDQYYSFYIENSSQQPHIDLMMTYQHLYKYPQKMLNSFAKRYLNLYFNDVLEEKRHLEKKDFAYLTFGLNDGIQYAKIHAGTKFIAGTDSLRKNVYYSLDHNVVLTSSEVKKITVKNIEFKEIGTKYPINIVSAVKSFEQPLLEGELINLPLFGSDGLEKQPINFYVSDHVLLLDNGDREVVFTFHLDAKSMNRLAHLISNVKEATGWKGDLLFNNIFGDIFTAEFTGPEGWVTVKKITFLTTKYTPTSLAFKVIIKADEDSVVGANKVLHAINSFTDKPVFKFTLNTETYLFGYSFLSELIIDRIVIDVNVLGYSGFNVYNHDGELATNVPYAAWGNQPVKGNYIVLGSNEVFYKNLNYLDIDCHWYNLPFHPNGLTGYYETYEQEELKNSKFKLKLERLKNGKWIYLDTFSMFKNQRSTSNEEVYDIGALSDLTYFHDIEYVNAPSIDEVNQDDLQSFSNYSKNGYLKFTLENPEVGFGHEVYPKLLMSQVGQKSFFTFWKKNKVKEYSVPFVPFVSKITANYSAKSTIILDEKIKNVDRVAKFGFNYGTNKVVETVTKQHLFPKIEMGISIEIEIANAFKGDIISLLFQLKNNSNEEEKRKANNLIWEFYNGGEWESIAESNILRNETDNLTKTGMVIFKVPETFNDNSTSKSICIRIHLAGEQQNDIVIEKIYSKVVEVVLNLPEETSHYDYGKVLSPNSISRSLSKIPGIRSIEQPLPSFGGKSLERENAFVNRISETIKHRNRPVTTWDYEKIILTEFHEISQVICIPVSEFNNSLLIVIIPVSEEKFPITTNDLLKRVDRFLKSITSSHVKFEICSPLYEKIKVNVSLSLKVGYTQGFYLEEINTKLTNFINTISSSNSNRFVLGGKLHLSDVLSYLKTIPYIDGIKHLSLVHLIKDDNNKFKLIDTAQEDYNESFILASKPWSVLTSSTDHEVYLDDQKNDKAGINNLKISTDLIVNSYN</sequence>